<reference evidence="4 5" key="1">
    <citation type="submission" date="2013-12" db="EMBL/GenBank/DDBJ databases">
        <title>Draft genome sequence of Caloranaerobacter sp. H53214.</title>
        <authorList>
            <person name="Jiang L.J."/>
            <person name="Shao Z.Z."/>
            <person name="Long M.N."/>
        </authorList>
    </citation>
    <scope>NUCLEOTIDE SEQUENCE [LARGE SCALE GENOMIC DNA]</scope>
    <source>
        <strain evidence="4 5">H53214</strain>
    </source>
</reference>
<dbReference type="RefSeq" id="WP_035161460.1">
    <property type="nucleotide sequence ID" value="NZ_AZTB01000002.1"/>
</dbReference>
<evidence type="ECO:0000313" key="4">
    <source>
        <dbReference type="EMBL" id="KGG81348.1"/>
    </source>
</evidence>
<proteinExistence type="inferred from homology"/>
<protein>
    <submittedName>
        <fullName evidence="4">Peptidase</fullName>
    </submittedName>
</protein>
<dbReference type="Proteomes" id="UP000029622">
    <property type="component" value="Unassembled WGS sequence"/>
</dbReference>
<keyword evidence="1" id="KW-0645">Protease</keyword>
<dbReference type="AlphaFoldDB" id="A0A096BKQ0"/>
<comment type="caution">
    <text evidence="4">The sequence shown here is derived from an EMBL/GenBank/DDBJ whole genome shotgun (WGS) entry which is preliminary data.</text>
</comment>
<dbReference type="Pfam" id="PF03418">
    <property type="entry name" value="Peptidase_A25"/>
    <property type="match status" value="2"/>
</dbReference>
<dbReference type="NCBIfam" id="TIGR01441">
    <property type="entry name" value="GPR"/>
    <property type="match status" value="1"/>
</dbReference>
<keyword evidence="3" id="KW-0865">Zymogen</keyword>
<dbReference type="EMBL" id="AZTB01000002">
    <property type="protein sequence ID" value="KGG81348.1"/>
    <property type="molecule type" value="Genomic_DNA"/>
</dbReference>
<evidence type="ECO:0000313" key="5">
    <source>
        <dbReference type="Proteomes" id="UP000029622"/>
    </source>
</evidence>
<dbReference type="Gene3D" id="3.40.50.1450">
    <property type="entry name" value="HybD-like"/>
    <property type="match status" value="1"/>
</dbReference>
<dbReference type="InterPro" id="IPR005080">
    <property type="entry name" value="Peptidase_A25"/>
</dbReference>
<dbReference type="PIRSF" id="PIRSF019549">
    <property type="entry name" value="Peptidase_A25"/>
    <property type="match status" value="1"/>
</dbReference>
<dbReference type="GO" id="GO:0008233">
    <property type="term" value="F:peptidase activity"/>
    <property type="evidence" value="ECO:0007669"/>
    <property type="project" value="UniProtKB-KW"/>
</dbReference>
<gene>
    <name evidence="4" type="ORF">Y919_00935</name>
</gene>
<dbReference type="GO" id="GO:0009847">
    <property type="term" value="P:spore germination"/>
    <property type="evidence" value="ECO:0007669"/>
    <property type="project" value="InterPro"/>
</dbReference>
<name>A0A096BKQ0_9FIRM</name>
<organism evidence="4 5">
    <name type="scientific">Caloranaerobacter azorensis H53214</name>
    <dbReference type="NCBI Taxonomy" id="1156417"/>
    <lineage>
        <taxon>Bacteria</taxon>
        <taxon>Bacillati</taxon>
        <taxon>Bacillota</taxon>
        <taxon>Tissierellia</taxon>
        <taxon>Tissierellales</taxon>
        <taxon>Thermohalobacteraceae</taxon>
        <taxon>Caloranaerobacter</taxon>
    </lineage>
</organism>
<dbReference type="InterPro" id="IPR023430">
    <property type="entry name" value="Pept_HybD-like_dom_sf"/>
</dbReference>
<dbReference type="HAMAP" id="MF_00626">
    <property type="entry name" value="Germination_prot"/>
    <property type="match status" value="1"/>
</dbReference>
<keyword evidence="2" id="KW-0378">Hydrolase</keyword>
<dbReference type="GO" id="GO:0006508">
    <property type="term" value="P:proteolysis"/>
    <property type="evidence" value="ECO:0007669"/>
    <property type="project" value="UniProtKB-KW"/>
</dbReference>
<accession>A0A096BKQ0</accession>
<evidence type="ECO:0000256" key="2">
    <source>
        <dbReference type="ARBA" id="ARBA00022801"/>
    </source>
</evidence>
<sequence length="324" mass="35772">MLQIRTDLAIEARELYKERNNIEVSGVEVEKEEKNDYTITRVKIVNEYGANQMGKPIGNYITIEVPALKKADQDLKDEISKVLAKELKALHKLDKSNKTLVVGLGNWNVTPDALGPKVVDKILVTRHYFEAYKKIEDETMANVSAISPGVMGLTGIETGEIIKGIVEKIKPDLVIAVDALASRKMERVSSTIQISDTGINPGSGVGNKRKGLNEEYLGIPVIAIGVPTVVDAATMVNDTIDMIIGEMKKQSKVGSNFYSMLEEMESEDKYQLIKEVLNPYMGNVMVTPKEVDDLIDDLSKVIANGLNISLHPGIDLKDVNRYLN</sequence>
<evidence type="ECO:0000256" key="3">
    <source>
        <dbReference type="ARBA" id="ARBA00023145"/>
    </source>
</evidence>
<dbReference type="SUPFAM" id="SSF53163">
    <property type="entry name" value="HybD-like"/>
    <property type="match status" value="1"/>
</dbReference>
<evidence type="ECO:0000256" key="1">
    <source>
        <dbReference type="ARBA" id="ARBA00022670"/>
    </source>
</evidence>
<dbReference type="STRING" id="1156417.Y919_00935"/>